<evidence type="ECO:0000256" key="6">
    <source>
        <dbReference type="ARBA" id="ARBA00023002"/>
    </source>
</evidence>
<keyword evidence="6" id="KW-0560">Oxidoreductase</keyword>
<keyword evidence="9" id="KW-0479">Metal-binding</keyword>
<keyword evidence="8" id="KW-0325">Glycoprotein</keyword>
<evidence type="ECO:0000256" key="8">
    <source>
        <dbReference type="ARBA" id="ARBA00023180"/>
    </source>
</evidence>
<reference evidence="12" key="1">
    <citation type="submission" date="2014-11" db="EMBL/GenBank/DDBJ databases">
        <authorList>
            <person name="Geib S."/>
        </authorList>
    </citation>
    <scope>NUCLEOTIDE SEQUENCE</scope>
</reference>
<dbReference type="GO" id="GO:0020037">
    <property type="term" value="F:heme binding"/>
    <property type="evidence" value="ECO:0007669"/>
    <property type="project" value="InterPro"/>
</dbReference>
<keyword evidence="2" id="KW-0964">Secreted</keyword>
<dbReference type="PRINTS" id="PR00457">
    <property type="entry name" value="ANPEROXIDASE"/>
</dbReference>
<dbReference type="FunFam" id="1.10.640.10:FF:000003">
    <property type="entry name" value="chorion peroxidase"/>
    <property type="match status" value="1"/>
</dbReference>
<proteinExistence type="predicted"/>
<dbReference type="GO" id="GO:0006979">
    <property type="term" value="P:response to oxidative stress"/>
    <property type="evidence" value="ECO:0007669"/>
    <property type="project" value="InterPro"/>
</dbReference>
<dbReference type="InterPro" id="IPR010255">
    <property type="entry name" value="Haem_peroxidase_sf"/>
</dbReference>
<evidence type="ECO:0000256" key="10">
    <source>
        <dbReference type="SAM" id="MobiDB-lite"/>
    </source>
</evidence>
<keyword evidence="5 11" id="KW-0732">Signal</keyword>
<keyword evidence="3 12" id="KW-0575">Peroxidase</keyword>
<dbReference type="InterPro" id="IPR037120">
    <property type="entry name" value="Haem_peroxidase_sf_animal"/>
</dbReference>
<dbReference type="GO" id="GO:0004601">
    <property type="term" value="F:peroxidase activity"/>
    <property type="evidence" value="ECO:0007669"/>
    <property type="project" value="UniProtKB-KW"/>
</dbReference>
<dbReference type="InterPro" id="IPR019791">
    <property type="entry name" value="Haem_peroxidase_animal"/>
</dbReference>
<dbReference type="Gene3D" id="1.10.640.10">
    <property type="entry name" value="Haem peroxidase domain superfamily, animal type"/>
    <property type="match status" value="1"/>
</dbReference>
<dbReference type="PANTHER" id="PTHR11475:SF4">
    <property type="entry name" value="CHORION PEROXIDASE"/>
    <property type="match status" value="1"/>
</dbReference>
<organism evidence="12">
    <name type="scientific">Zeugodacus cucurbitae</name>
    <name type="common">Melon fruit fly</name>
    <name type="synonym">Bactrocera cucurbitae</name>
    <dbReference type="NCBI Taxonomy" id="28588"/>
    <lineage>
        <taxon>Eukaryota</taxon>
        <taxon>Metazoa</taxon>
        <taxon>Ecdysozoa</taxon>
        <taxon>Arthropoda</taxon>
        <taxon>Hexapoda</taxon>
        <taxon>Insecta</taxon>
        <taxon>Pterygota</taxon>
        <taxon>Neoptera</taxon>
        <taxon>Endopterygota</taxon>
        <taxon>Diptera</taxon>
        <taxon>Brachycera</taxon>
        <taxon>Muscomorpha</taxon>
        <taxon>Tephritoidea</taxon>
        <taxon>Tephritidae</taxon>
        <taxon>Zeugodacus</taxon>
        <taxon>Zeugodacus</taxon>
    </lineage>
</organism>
<feature type="chain" id="PRO_5011029307" evidence="11">
    <location>
        <begin position="27"/>
        <end position="837"/>
    </location>
</feature>
<keyword evidence="4 9" id="KW-0349">Heme</keyword>
<dbReference type="CDD" id="cd09823">
    <property type="entry name" value="peroxinectin_like"/>
    <property type="match status" value="1"/>
</dbReference>
<evidence type="ECO:0000313" key="13">
    <source>
        <dbReference type="EMBL" id="JAD10881.1"/>
    </source>
</evidence>
<evidence type="ECO:0000256" key="5">
    <source>
        <dbReference type="ARBA" id="ARBA00022729"/>
    </source>
</evidence>
<accession>A0A0A1WGZ5</accession>
<evidence type="ECO:0000256" key="4">
    <source>
        <dbReference type="ARBA" id="ARBA00022617"/>
    </source>
</evidence>
<dbReference type="PROSITE" id="PS50292">
    <property type="entry name" value="PEROXIDASE_3"/>
    <property type="match status" value="1"/>
</dbReference>
<evidence type="ECO:0000256" key="11">
    <source>
        <dbReference type="SAM" id="SignalP"/>
    </source>
</evidence>
<dbReference type="Pfam" id="PF03098">
    <property type="entry name" value="An_peroxidase"/>
    <property type="match status" value="1"/>
</dbReference>
<sequence length="837" mass="94103">MRIFIAYNAPILFLISVCFISCCVSGFSVVKVKRSTTSSEAEASTTISSATEAPAFTTAGLEDEDDQTTSIWELPPSGATEGVSTKPSSSLLIKCDTCPDNVTCVPQIQCPAHVRMKDHEKPQICDLPGGTFGYCCVTGQNHTAVRPGIERTPFADFLPMSVVEESRQKFEKLMQNVAMLPVRRGQPEFLHGISFHSNALDDKQNFHLSNSAMQQVIAGQLFSKKEEIPVDDLITNKVQVDFKKTPLAHHCAGPHHCSEPNKPYRSFDGVCNNQLPQRSLWGSAGQPMERLLPPAYEDGIWTPRMHSVDGSELMGAREASRRLITDVDLPHTKYNLLLMQFGQFIAHDVSQSASVRLENGELVECCTANGAHALPEHKRHFACMPIMVAHDDDFFGTFNVRCMNFVRLSLAPNTECKMSYGKQRSKVTHFIDASAVYGSSEATIRELREFNGGRLLMSNDFGRELLPMINDKKACESDDPGKTCYKSGDGRTNQIISLITLHVIFAREHNRIAGELARLNPHLNDETLFQEARRIVIAELQHIVYNEYLPAVIGPLQMKRFRLVPQHHGHAKGYSDEVNPAITNEFTGAAFRMGHSTVDGKFHIHKRGNKVDETINIPDVMFNPSRMRVRTFYDDMLRTLYTQPMQKADNFMTHGLSRFLFRGHNPFGLDLAAFNIQRGRDQGLRGYNDYLEVMGHRKLSSFQELPKEIGNKLAEVYKHPDDIDLWVGGLLENPINDAVVGSTFSEIIADQFSRFKHGDRYFYEYSKDVNPGAFTLDQLHEIRKTSMARLICDNADQLTLMEVPPSAFVQADFPNNLPVRCNSAKIPIINLKVWLMR</sequence>
<dbReference type="GO" id="GO:0005576">
    <property type="term" value="C:extracellular region"/>
    <property type="evidence" value="ECO:0007669"/>
    <property type="project" value="UniProtKB-SubCell"/>
</dbReference>
<comment type="subcellular location">
    <subcellularLocation>
        <location evidence="1">Secreted</location>
    </subcellularLocation>
</comment>
<evidence type="ECO:0000256" key="2">
    <source>
        <dbReference type="ARBA" id="ARBA00022525"/>
    </source>
</evidence>
<evidence type="ECO:0000256" key="7">
    <source>
        <dbReference type="ARBA" id="ARBA00023004"/>
    </source>
</evidence>
<evidence type="ECO:0000256" key="3">
    <source>
        <dbReference type="ARBA" id="ARBA00022559"/>
    </source>
</evidence>
<evidence type="ECO:0000256" key="9">
    <source>
        <dbReference type="PIRSR" id="PIRSR619791-2"/>
    </source>
</evidence>
<evidence type="ECO:0000256" key="1">
    <source>
        <dbReference type="ARBA" id="ARBA00004613"/>
    </source>
</evidence>
<dbReference type="AlphaFoldDB" id="A0A0A1WGZ5"/>
<dbReference type="EMBL" id="GBXI01003411">
    <property type="protein sequence ID" value="JAD10881.1"/>
    <property type="molecule type" value="Transcribed_RNA"/>
</dbReference>
<feature type="binding site" description="axial binding residue" evidence="9">
    <location>
        <position position="595"/>
    </location>
    <ligand>
        <name>heme b</name>
        <dbReference type="ChEBI" id="CHEBI:60344"/>
    </ligand>
    <ligandPart>
        <name>Fe</name>
        <dbReference type="ChEBI" id="CHEBI:18248"/>
    </ligandPart>
</feature>
<reference evidence="12" key="2">
    <citation type="journal article" date="2015" name="Gigascience">
        <title>Reconstructing a comprehensive transcriptome assembly of a white-pupal translocated strain of the pest fruit fly Bactrocera cucurbitae.</title>
        <authorList>
            <person name="Sim S.B."/>
            <person name="Calla B."/>
            <person name="Hall B."/>
            <person name="DeRego T."/>
            <person name="Geib S.M."/>
        </authorList>
    </citation>
    <scope>NUCLEOTIDE SEQUENCE</scope>
</reference>
<evidence type="ECO:0000313" key="12">
    <source>
        <dbReference type="EMBL" id="JAC97759.1"/>
    </source>
</evidence>
<name>A0A0A1WGZ5_ZEUCU</name>
<dbReference type="PANTHER" id="PTHR11475">
    <property type="entry name" value="OXIDASE/PEROXIDASE"/>
    <property type="match status" value="1"/>
</dbReference>
<dbReference type="GO" id="GO:0046872">
    <property type="term" value="F:metal ion binding"/>
    <property type="evidence" value="ECO:0007669"/>
    <property type="project" value="UniProtKB-KW"/>
</dbReference>
<keyword evidence="7 9" id="KW-0408">Iron</keyword>
<protein>
    <submittedName>
        <fullName evidence="12">Chorion peroxidase</fullName>
    </submittedName>
</protein>
<dbReference type="EMBL" id="GBXI01016532">
    <property type="protein sequence ID" value="JAC97759.1"/>
    <property type="molecule type" value="Transcribed_RNA"/>
</dbReference>
<feature type="signal peptide" evidence="11">
    <location>
        <begin position="1"/>
        <end position="26"/>
    </location>
</feature>
<dbReference type="SUPFAM" id="SSF48113">
    <property type="entry name" value="Heme-dependent peroxidases"/>
    <property type="match status" value="1"/>
</dbReference>
<feature type="region of interest" description="Disordered" evidence="10">
    <location>
        <begin position="54"/>
        <end position="85"/>
    </location>
</feature>
<gene>
    <name evidence="12" type="primary">Pxt_3</name>
    <name evidence="13" type="synonym">Pxt_6</name>
    <name evidence="12" type="ORF">g.26009</name>
    <name evidence="13" type="ORF">g.26013</name>
</gene>
<dbReference type="GO" id="GO:0022412">
    <property type="term" value="P:cellular process involved in reproduction in multicellular organism"/>
    <property type="evidence" value="ECO:0007669"/>
    <property type="project" value="UniProtKB-ARBA"/>
</dbReference>